<evidence type="ECO:0000313" key="2">
    <source>
        <dbReference type="EMBL" id="CAB4125749.1"/>
    </source>
</evidence>
<dbReference type="Pfam" id="PF20274">
    <property type="entry name" value="cREC_REC"/>
    <property type="match status" value="1"/>
</dbReference>
<sequence length="135" mass="15662">MKKKIYLDDVRTPLDPSWTVVRNYEQFVDTVTYIGLENIDVISLDHDLGDTAMAEWHKNVYYNYKLDYDNITEKTGMDCTKWLVNQWLDGAPVVDVVVHSANAVGSGNMMGYINNYRHIHRLPQNCVRVQIEHTV</sequence>
<feature type="domain" description="Cyclic-phosphate processing Receiver" evidence="1">
    <location>
        <begin position="4"/>
        <end position="115"/>
    </location>
</feature>
<name>A0A6J5L0Z2_9CAUD</name>
<dbReference type="InterPro" id="IPR046909">
    <property type="entry name" value="cREC_REC"/>
</dbReference>
<accession>A0A6J5L0Z2</accession>
<dbReference type="EMBL" id="LR796188">
    <property type="protein sequence ID" value="CAB4125749.1"/>
    <property type="molecule type" value="Genomic_DNA"/>
</dbReference>
<reference evidence="2" key="1">
    <citation type="submission" date="2020-04" db="EMBL/GenBank/DDBJ databases">
        <authorList>
            <person name="Chiriac C."/>
            <person name="Salcher M."/>
            <person name="Ghai R."/>
            <person name="Kavagutti S V."/>
        </authorList>
    </citation>
    <scope>NUCLEOTIDE SEQUENCE</scope>
</reference>
<protein>
    <recommendedName>
        <fullName evidence="1">Cyclic-phosphate processing Receiver domain-containing protein</fullName>
    </recommendedName>
</protein>
<gene>
    <name evidence="2" type="ORF">UFOVP54_218</name>
</gene>
<organism evidence="2">
    <name type="scientific">uncultured Caudovirales phage</name>
    <dbReference type="NCBI Taxonomy" id="2100421"/>
    <lineage>
        <taxon>Viruses</taxon>
        <taxon>Duplodnaviria</taxon>
        <taxon>Heunggongvirae</taxon>
        <taxon>Uroviricota</taxon>
        <taxon>Caudoviricetes</taxon>
        <taxon>Peduoviridae</taxon>
        <taxon>Maltschvirus</taxon>
        <taxon>Maltschvirus maltsch</taxon>
    </lineage>
</organism>
<evidence type="ECO:0000259" key="1">
    <source>
        <dbReference type="Pfam" id="PF20274"/>
    </source>
</evidence>
<proteinExistence type="predicted"/>